<evidence type="ECO:0000313" key="9">
    <source>
        <dbReference type="Proteomes" id="UP001595764"/>
    </source>
</evidence>
<feature type="transmembrane region" description="Helical" evidence="7">
    <location>
        <begin position="268"/>
        <end position="286"/>
    </location>
</feature>
<name>A0ABV7QCG4_9PSEU</name>
<accession>A0ABV7QCG4</accession>
<evidence type="ECO:0000256" key="2">
    <source>
        <dbReference type="ARBA" id="ARBA00022448"/>
    </source>
</evidence>
<proteinExistence type="predicted"/>
<keyword evidence="3" id="KW-1003">Cell membrane</keyword>
<protein>
    <submittedName>
        <fullName evidence="8">MFS transporter</fullName>
    </submittedName>
</protein>
<comment type="subcellular location">
    <subcellularLocation>
        <location evidence="1">Cell membrane</location>
        <topology evidence="1">Multi-pass membrane protein</topology>
    </subcellularLocation>
</comment>
<dbReference type="RefSeq" id="WP_377871995.1">
    <property type="nucleotide sequence ID" value="NZ_JBHMAY010000035.1"/>
</dbReference>
<dbReference type="Pfam" id="PF07690">
    <property type="entry name" value="MFS_1"/>
    <property type="match status" value="1"/>
</dbReference>
<feature type="transmembrane region" description="Helical" evidence="7">
    <location>
        <begin position="33"/>
        <end position="56"/>
    </location>
</feature>
<evidence type="ECO:0000256" key="4">
    <source>
        <dbReference type="ARBA" id="ARBA00022692"/>
    </source>
</evidence>
<dbReference type="Proteomes" id="UP001595764">
    <property type="component" value="Unassembled WGS sequence"/>
</dbReference>
<feature type="transmembrane region" description="Helical" evidence="7">
    <location>
        <begin position="229"/>
        <end position="256"/>
    </location>
</feature>
<evidence type="ECO:0000256" key="7">
    <source>
        <dbReference type="SAM" id="Phobius"/>
    </source>
</evidence>
<feature type="transmembrane region" description="Helical" evidence="7">
    <location>
        <begin position="185"/>
        <end position="208"/>
    </location>
</feature>
<feature type="transmembrane region" description="Helical" evidence="7">
    <location>
        <begin position="379"/>
        <end position="407"/>
    </location>
</feature>
<dbReference type="InterPro" id="IPR050171">
    <property type="entry name" value="MFS_Transporters"/>
</dbReference>
<dbReference type="SUPFAM" id="SSF103473">
    <property type="entry name" value="MFS general substrate transporter"/>
    <property type="match status" value="1"/>
</dbReference>
<dbReference type="Gene3D" id="1.20.1250.20">
    <property type="entry name" value="MFS general substrate transporter like domains"/>
    <property type="match status" value="1"/>
</dbReference>
<keyword evidence="2" id="KW-0813">Transport</keyword>
<keyword evidence="6 7" id="KW-0472">Membrane</keyword>
<keyword evidence="4 7" id="KW-0812">Transmembrane</keyword>
<gene>
    <name evidence="8" type="ORF">ACFORO_05320</name>
</gene>
<comment type="caution">
    <text evidence="8">The sequence shown here is derived from an EMBL/GenBank/DDBJ whole genome shotgun (WGS) entry which is preliminary data.</text>
</comment>
<evidence type="ECO:0000256" key="1">
    <source>
        <dbReference type="ARBA" id="ARBA00004651"/>
    </source>
</evidence>
<evidence type="ECO:0000256" key="6">
    <source>
        <dbReference type="ARBA" id="ARBA00023136"/>
    </source>
</evidence>
<evidence type="ECO:0000313" key="8">
    <source>
        <dbReference type="EMBL" id="MFC3509574.1"/>
    </source>
</evidence>
<dbReference type="PANTHER" id="PTHR23517">
    <property type="entry name" value="RESISTANCE PROTEIN MDTM, PUTATIVE-RELATED-RELATED"/>
    <property type="match status" value="1"/>
</dbReference>
<dbReference type="PANTHER" id="PTHR23517:SF2">
    <property type="entry name" value="MULTIDRUG RESISTANCE PROTEIN MDTH"/>
    <property type="match status" value="1"/>
</dbReference>
<organism evidence="8 9">
    <name type="scientific">Amycolatopsis halotolerans</name>
    <dbReference type="NCBI Taxonomy" id="330083"/>
    <lineage>
        <taxon>Bacteria</taxon>
        <taxon>Bacillati</taxon>
        <taxon>Actinomycetota</taxon>
        <taxon>Actinomycetes</taxon>
        <taxon>Pseudonocardiales</taxon>
        <taxon>Pseudonocardiaceae</taxon>
        <taxon>Amycolatopsis</taxon>
    </lineage>
</organism>
<reference evidence="9" key="1">
    <citation type="journal article" date="2019" name="Int. J. Syst. Evol. Microbiol.">
        <title>The Global Catalogue of Microorganisms (GCM) 10K type strain sequencing project: providing services to taxonomists for standard genome sequencing and annotation.</title>
        <authorList>
            <consortium name="The Broad Institute Genomics Platform"/>
            <consortium name="The Broad Institute Genome Sequencing Center for Infectious Disease"/>
            <person name="Wu L."/>
            <person name="Ma J."/>
        </authorList>
    </citation>
    <scope>NUCLEOTIDE SEQUENCE [LARGE SCALE GENOMIC DNA]</scope>
    <source>
        <strain evidence="9">CGMCC 4.7682</strain>
    </source>
</reference>
<dbReference type="EMBL" id="JBHRWI010000005">
    <property type="protein sequence ID" value="MFC3509574.1"/>
    <property type="molecule type" value="Genomic_DNA"/>
</dbReference>
<feature type="transmembrane region" description="Helical" evidence="7">
    <location>
        <begin position="68"/>
        <end position="85"/>
    </location>
</feature>
<sequence>MDTSTTDQGAAGRGRVRSWLAEMVPAPGLPRRFAVLATVQALGIGLFLTSSAIFFVRTIGLTADQVGIGLSVAGLVGLLFTVPIGKLADRIGPRRPLFAVYLLLGLLFAAYCFVRNFAEFVVVASLISVCETSCNPLRLAMARASLGQQERVRVGAQMRGLFNVSFSLGAVLAGVALAVGTRLAFVVVILGTAVLQLVCALVTARLRVPPHVRVPSEPGVRRRTGLRDVRFVAIALLCGTLEFYQPILVVALPLWIVSRTGAPAGVNSVLLVLDTVAVFALQVAMSKGSETIPGAARILRRSGWFLAGCCVLFALTQDRSAAVAVPLLLVGTLVLVLGENSQAAGATGLVLHLPPAGRQGEYQGVFALGRGFQQTAGPVLVTALAVGLGWVGWLVLGGVLLVAGFAVPPLARSAARHTTPDES</sequence>
<feature type="transmembrane region" description="Helical" evidence="7">
    <location>
        <begin position="321"/>
        <end position="338"/>
    </location>
</feature>
<feature type="transmembrane region" description="Helical" evidence="7">
    <location>
        <begin position="97"/>
        <end position="114"/>
    </location>
</feature>
<dbReference type="InterPro" id="IPR011701">
    <property type="entry name" value="MFS"/>
</dbReference>
<keyword evidence="5 7" id="KW-1133">Transmembrane helix</keyword>
<evidence type="ECO:0000256" key="5">
    <source>
        <dbReference type="ARBA" id="ARBA00022989"/>
    </source>
</evidence>
<feature type="transmembrane region" description="Helical" evidence="7">
    <location>
        <begin position="298"/>
        <end position="315"/>
    </location>
</feature>
<evidence type="ECO:0000256" key="3">
    <source>
        <dbReference type="ARBA" id="ARBA00022475"/>
    </source>
</evidence>
<feature type="transmembrane region" description="Helical" evidence="7">
    <location>
        <begin position="160"/>
        <end position="179"/>
    </location>
</feature>
<keyword evidence="9" id="KW-1185">Reference proteome</keyword>
<dbReference type="InterPro" id="IPR036259">
    <property type="entry name" value="MFS_trans_sf"/>
</dbReference>